<dbReference type="RefSeq" id="WP_155955156.1">
    <property type="nucleotide sequence ID" value="NZ_JAEMUK010000082.1"/>
</dbReference>
<evidence type="ECO:0008006" key="4">
    <source>
        <dbReference type="Google" id="ProtNLM"/>
    </source>
</evidence>
<reference evidence="2 3" key="1">
    <citation type="submission" date="2020-12" db="EMBL/GenBank/DDBJ databases">
        <title>Revised draft genomes of Rhodomicrobium vannielii ATCC 17100 and Rhodomicrobium udaipurense JA643.</title>
        <authorList>
            <person name="Conners E.M."/>
            <person name="Davenport E.J."/>
            <person name="Bose A."/>
        </authorList>
    </citation>
    <scope>NUCLEOTIDE SEQUENCE [LARGE SCALE GENOMIC DNA]</scope>
    <source>
        <strain evidence="2 3">JA643</strain>
    </source>
</reference>
<proteinExistence type="predicted"/>
<name>A0A8I1GD76_9HYPH</name>
<evidence type="ECO:0000313" key="2">
    <source>
        <dbReference type="EMBL" id="MBJ7544908.1"/>
    </source>
</evidence>
<accession>A0A8I1GD76</accession>
<dbReference type="EMBL" id="JAEMUK010000082">
    <property type="protein sequence ID" value="MBJ7544908.1"/>
    <property type="molecule type" value="Genomic_DNA"/>
</dbReference>
<dbReference type="AlphaFoldDB" id="A0A8I1GD76"/>
<comment type="caution">
    <text evidence="2">The sequence shown here is derived from an EMBL/GenBank/DDBJ whole genome shotgun (WGS) entry which is preliminary data.</text>
</comment>
<sequence>MARVFSCVAISLILSACAAEAPRAPLAAVAQAPAVPADSQKDVENVAVPEPPRSILACTGLPLAGRKCGIPNI</sequence>
<dbReference type="PROSITE" id="PS51257">
    <property type="entry name" value="PROKAR_LIPOPROTEIN"/>
    <property type="match status" value="1"/>
</dbReference>
<evidence type="ECO:0000256" key="1">
    <source>
        <dbReference type="SAM" id="SignalP"/>
    </source>
</evidence>
<organism evidence="2 3">
    <name type="scientific">Rhodomicrobium udaipurense</name>
    <dbReference type="NCBI Taxonomy" id="1202716"/>
    <lineage>
        <taxon>Bacteria</taxon>
        <taxon>Pseudomonadati</taxon>
        <taxon>Pseudomonadota</taxon>
        <taxon>Alphaproteobacteria</taxon>
        <taxon>Hyphomicrobiales</taxon>
        <taxon>Hyphomicrobiaceae</taxon>
        <taxon>Rhodomicrobium</taxon>
    </lineage>
</organism>
<keyword evidence="1" id="KW-0732">Signal</keyword>
<evidence type="ECO:0000313" key="3">
    <source>
        <dbReference type="Proteomes" id="UP000623250"/>
    </source>
</evidence>
<keyword evidence="3" id="KW-1185">Reference proteome</keyword>
<feature type="chain" id="PRO_5034502063" description="Lipoprotein" evidence="1">
    <location>
        <begin position="19"/>
        <end position="73"/>
    </location>
</feature>
<protein>
    <recommendedName>
        <fullName evidence="4">Lipoprotein</fullName>
    </recommendedName>
</protein>
<gene>
    <name evidence="2" type="ORF">JDN41_15245</name>
</gene>
<dbReference type="Proteomes" id="UP000623250">
    <property type="component" value="Unassembled WGS sequence"/>
</dbReference>
<feature type="signal peptide" evidence="1">
    <location>
        <begin position="1"/>
        <end position="18"/>
    </location>
</feature>